<dbReference type="InterPro" id="IPR036102">
    <property type="entry name" value="OsmC/Ohrsf"/>
</dbReference>
<dbReference type="PANTHER" id="PTHR42830">
    <property type="entry name" value="OSMOTICALLY INDUCIBLE FAMILY PROTEIN"/>
    <property type="match status" value="1"/>
</dbReference>
<dbReference type="InterPro" id="IPR003718">
    <property type="entry name" value="OsmC/Ohr_fam"/>
</dbReference>
<evidence type="ECO:0000313" key="1">
    <source>
        <dbReference type="EMBL" id="QRR00042.1"/>
    </source>
</evidence>
<dbReference type="Pfam" id="PF02566">
    <property type="entry name" value="OsmC"/>
    <property type="match status" value="1"/>
</dbReference>
<evidence type="ECO:0000313" key="2">
    <source>
        <dbReference type="Proteomes" id="UP000612680"/>
    </source>
</evidence>
<dbReference type="SUPFAM" id="SSF82784">
    <property type="entry name" value="OsmC-like"/>
    <property type="match status" value="1"/>
</dbReference>
<dbReference type="Gene3D" id="3.30.300.20">
    <property type="match status" value="1"/>
</dbReference>
<proteinExistence type="predicted"/>
<dbReference type="PANTHER" id="PTHR42830:SF2">
    <property type="entry name" value="OSMC_OHR FAMILY PROTEIN"/>
    <property type="match status" value="1"/>
</dbReference>
<dbReference type="EMBL" id="CP056775">
    <property type="protein sequence ID" value="QRR00042.1"/>
    <property type="molecule type" value="Genomic_DNA"/>
</dbReference>
<dbReference type="InterPro" id="IPR015946">
    <property type="entry name" value="KH_dom-like_a/b"/>
</dbReference>
<dbReference type="Proteomes" id="UP000612680">
    <property type="component" value="Chromosome"/>
</dbReference>
<accession>A0ABX7I3E6</accession>
<gene>
    <name evidence="1" type="ORF">HWI92_03480</name>
</gene>
<reference evidence="1 2" key="1">
    <citation type="submission" date="2020-06" db="EMBL/GenBank/DDBJ databases">
        <title>Dyadobacter sandarakinus sp. nov., isolated from the soil of the Arctic Yellow River Station.</title>
        <authorList>
            <person name="Zhang Y."/>
            <person name="Peng F."/>
        </authorList>
    </citation>
    <scope>NUCLEOTIDE SEQUENCE [LARGE SCALE GENOMIC DNA]</scope>
    <source>
        <strain evidence="1 2">Q3-56</strain>
    </source>
</reference>
<organism evidence="1 2">
    <name type="scientific">Dyadobacter sandarakinus</name>
    <dbReference type="NCBI Taxonomy" id="2747268"/>
    <lineage>
        <taxon>Bacteria</taxon>
        <taxon>Pseudomonadati</taxon>
        <taxon>Bacteroidota</taxon>
        <taxon>Cytophagia</taxon>
        <taxon>Cytophagales</taxon>
        <taxon>Spirosomataceae</taxon>
        <taxon>Dyadobacter</taxon>
    </lineage>
</organism>
<keyword evidence="2" id="KW-1185">Reference proteome</keyword>
<dbReference type="RefSeq" id="WP_204660802.1">
    <property type="nucleotide sequence ID" value="NZ_CP056775.1"/>
</dbReference>
<protein>
    <submittedName>
        <fullName evidence="1">OsmC family protein</fullName>
    </submittedName>
</protein>
<sequence>MKQHHYKVAIQWTGNRGEGTKSYQSYDRSHTVEVSGKPRIECSSDPAFRGDPLKYNPEELFLSSLSGCHMLWYLHLCSEAQVIVVNYTDHANGLMVEENNGSGRFTRVTLHPVVTVQDAAMIEKAIALHAEANKLCFIANSCNFPVEHMPECYVA</sequence>
<name>A0ABX7I3E6_9BACT</name>
<dbReference type="InterPro" id="IPR052707">
    <property type="entry name" value="OsmC_Ohr_Peroxiredoxin"/>
</dbReference>